<reference evidence="3 4" key="1">
    <citation type="journal article" date="2015" name="Genome Biol. Evol.">
        <title>Comparative Genomics of Listeria Sensu Lato: Genus-Wide Differences in Evolutionary Dynamics and the Progressive Gain of Complex, Potentially Pathogenicity-Related Traits through Lateral Gene Transfer.</title>
        <authorList>
            <person name="Chiara M."/>
            <person name="Caruso M."/>
            <person name="D'Erchia A.M."/>
            <person name="Manzari C."/>
            <person name="Fraccalvieri R."/>
            <person name="Goffredo E."/>
            <person name="Latorre L."/>
            <person name="Miccolupo A."/>
            <person name="Padalino I."/>
            <person name="Santagada G."/>
            <person name="Chiocco D."/>
            <person name="Pesole G."/>
            <person name="Horner D.S."/>
            <person name="Parisi A."/>
        </authorList>
    </citation>
    <scope>NUCLEOTIDE SEQUENCE [LARGE SCALE GENOMIC DNA]</scope>
    <source>
        <strain evidence="3 4">1991</strain>
    </source>
</reference>
<evidence type="ECO:0000313" key="3">
    <source>
        <dbReference type="EMBL" id="KMT57719.1"/>
    </source>
</evidence>
<dbReference type="SUPFAM" id="SSF52402">
    <property type="entry name" value="Adenine nucleotide alpha hydrolases-like"/>
    <property type="match status" value="1"/>
</dbReference>
<proteinExistence type="inferred from homology"/>
<feature type="domain" description="UspA" evidence="2">
    <location>
        <begin position="6"/>
        <end position="142"/>
    </location>
</feature>
<evidence type="ECO:0000313" key="4">
    <source>
        <dbReference type="Proteomes" id="UP000052258"/>
    </source>
</evidence>
<evidence type="ECO:0000259" key="2">
    <source>
        <dbReference type="Pfam" id="PF00582"/>
    </source>
</evidence>
<dbReference type="EMBL" id="AZHO01000041">
    <property type="protein sequence ID" value="KMT57719.1"/>
    <property type="molecule type" value="Genomic_DNA"/>
</dbReference>
<dbReference type="PRINTS" id="PR01438">
    <property type="entry name" value="UNVRSLSTRESS"/>
</dbReference>
<keyword evidence="4" id="KW-1185">Reference proteome</keyword>
<dbReference type="CDD" id="cd00293">
    <property type="entry name" value="USP-like"/>
    <property type="match status" value="1"/>
</dbReference>
<dbReference type="PANTHER" id="PTHR46268">
    <property type="entry name" value="STRESS RESPONSE PROTEIN NHAX"/>
    <property type="match status" value="1"/>
</dbReference>
<organism evidence="3 4">
    <name type="scientific">Listeria fleischmannii 1991</name>
    <dbReference type="NCBI Taxonomy" id="1430899"/>
    <lineage>
        <taxon>Bacteria</taxon>
        <taxon>Bacillati</taxon>
        <taxon>Bacillota</taxon>
        <taxon>Bacilli</taxon>
        <taxon>Bacillales</taxon>
        <taxon>Listeriaceae</taxon>
        <taxon>Listeria</taxon>
    </lineage>
</organism>
<dbReference type="InterPro" id="IPR006015">
    <property type="entry name" value="Universal_stress_UspA"/>
</dbReference>
<dbReference type="PANTHER" id="PTHR46268:SF6">
    <property type="entry name" value="UNIVERSAL STRESS PROTEIN UP12"/>
    <property type="match status" value="1"/>
</dbReference>
<dbReference type="Proteomes" id="UP000052258">
    <property type="component" value="Unassembled WGS sequence"/>
</dbReference>
<dbReference type="RefSeq" id="WP_007473049.1">
    <property type="nucleotide sequence ID" value="NZ_KQ130624.1"/>
</dbReference>
<accession>A0A0J8GA70</accession>
<evidence type="ECO:0000256" key="1">
    <source>
        <dbReference type="ARBA" id="ARBA00008791"/>
    </source>
</evidence>
<name>A0A0J8GA70_9LIST</name>
<protein>
    <submittedName>
        <fullName evidence="3">Universal stress protein family</fullName>
    </submittedName>
</protein>
<comment type="caution">
    <text evidence="3">The sequence shown here is derived from an EMBL/GenBank/DDBJ whole genome shotgun (WGS) entry which is preliminary data.</text>
</comment>
<sequence>MTEKNNILVAVDGSKAAYEAFLEALKYKETAKITLLSVIDQAIPNDQEFYLSPQYQILPEVDEFELLAENYLNQLAENAHTKHHIEKVVLEGNANKCIVQYATEHVIDLIILGKTEKNLIERVVLGQTATYVTKHAPCDVLVK</sequence>
<dbReference type="PATRIC" id="fig|1430899.3.peg.2784"/>
<dbReference type="InterPro" id="IPR006016">
    <property type="entry name" value="UspA"/>
</dbReference>
<dbReference type="OrthoDB" id="9777884at2"/>
<dbReference type="InterPro" id="IPR014729">
    <property type="entry name" value="Rossmann-like_a/b/a_fold"/>
</dbReference>
<dbReference type="Pfam" id="PF00582">
    <property type="entry name" value="Usp"/>
    <property type="match status" value="1"/>
</dbReference>
<dbReference type="AlphaFoldDB" id="A0A0J8GA70"/>
<comment type="similarity">
    <text evidence="1">Belongs to the universal stress protein A family.</text>
</comment>
<dbReference type="Gene3D" id="3.40.50.620">
    <property type="entry name" value="HUPs"/>
    <property type="match status" value="1"/>
</dbReference>
<gene>
    <name evidence="3" type="ORF">X560_2732</name>
</gene>